<dbReference type="EMBL" id="GL349451">
    <property type="protein sequence ID" value="KNC48456.1"/>
    <property type="molecule type" value="Genomic_DNA"/>
</dbReference>
<feature type="transmembrane region" description="Helical" evidence="6">
    <location>
        <begin position="272"/>
        <end position="292"/>
    </location>
</feature>
<dbReference type="PANTHER" id="PTHR12308">
    <property type="entry name" value="ANOCTAMIN"/>
    <property type="match status" value="1"/>
</dbReference>
<dbReference type="Pfam" id="PF04547">
    <property type="entry name" value="Anoctamin"/>
    <property type="match status" value="1"/>
</dbReference>
<comment type="subcellular location">
    <subcellularLocation>
        <location evidence="1">Membrane</location>
        <topology evidence="1">Multi-pass membrane protein</topology>
    </subcellularLocation>
</comment>
<evidence type="ECO:0000256" key="5">
    <source>
        <dbReference type="SAM" id="MobiDB-lite"/>
    </source>
</evidence>
<dbReference type="eggNOG" id="KOG2513">
    <property type="taxonomic scope" value="Eukaryota"/>
</dbReference>
<feature type="region of interest" description="Disordered" evidence="5">
    <location>
        <begin position="1"/>
        <end position="27"/>
    </location>
</feature>
<keyword evidence="9" id="KW-1185">Reference proteome</keyword>
<organism evidence="8 9">
    <name type="scientific">Thecamonas trahens ATCC 50062</name>
    <dbReference type="NCBI Taxonomy" id="461836"/>
    <lineage>
        <taxon>Eukaryota</taxon>
        <taxon>Apusozoa</taxon>
        <taxon>Apusomonadida</taxon>
        <taxon>Apusomonadidae</taxon>
        <taxon>Thecamonas</taxon>
    </lineage>
</organism>
<dbReference type="GO" id="GO:0005254">
    <property type="term" value="F:chloride channel activity"/>
    <property type="evidence" value="ECO:0007669"/>
    <property type="project" value="TreeGrafter"/>
</dbReference>
<dbReference type="AlphaFoldDB" id="A0A0L0D8P7"/>
<evidence type="ECO:0000313" key="9">
    <source>
        <dbReference type="Proteomes" id="UP000054408"/>
    </source>
</evidence>
<protein>
    <submittedName>
        <fullName evidence="8">Transmembrane protein 16K</fullName>
    </submittedName>
</protein>
<dbReference type="Proteomes" id="UP000054408">
    <property type="component" value="Unassembled WGS sequence"/>
</dbReference>
<accession>A0A0L0D8P7</accession>
<feature type="transmembrane region" description="Helical" evidence="6">
    <location>
        <begin position="374"/>
        <end position="395"/>
    </location>
</feature>
<keyword evidence="4 6" id="KW-0472">Membrane</keyword>
<feature type="transmembrane region" description="Helical" evidence="6">
    <location>
        <begin position="298"/>
        <end position="319"/>
    </location>
</feature>
<dbReference type="PANTHER" id="PTHR12308:SF73">
    <property type="entry name" value="ANOCTAMIN"/>
    <property type="match status" value="1"/>
</dbReference>
<feature type="transmembrane region" description="Helical" evidence="6">
    <location>
        <begin position="481"/>
        <end position="504"/>
    </location>
</feature>
<feature type="transmembrane region" description="Helical" evidence="6">
    <location>
        <begin position="624"/>
        <end position="652"/>
    </location>
</feature>
<feature type="domain" description="Anoctamin transmembrane" evidence="7">
    <location>
        <begin position="254"/>
        <end position="711"/>
    </location>
</feature>
<dbReference type="OrthoDB" id="296386at2759"/>
<dbReference type="InterPro" id="IPR049452">
    <property type="entry name" value="Anoctamin_TM"/>
</dbReference>
<keyword evidence="2 6" id="KW-0812">Transmembrane</keyword>
<feature type="transmembrane region" description="Helical" evidence="6">
    <location>
        <begin position="672"/>
        <end position="693"/>
    </location>
</feature>
<proteinExistence type="predicted"/>
<feature type="transmembrane region" description="Helical" evidence="6">
    <location>
        <begin position="583"/>
        <end position="604"/>
    </location>
</feature>
<evidence type="ECO:0000256" key="2">
    <source>
        <dbReference type="ARBA" id="ARBA00022692"/>
    </source>
</evidence>
<evidence type="ECO:0000256" key="6">
    <source>
        <dbReference type="SAM" id="Phobius"/>
    </source>
</evidence>
<sequence length="742" mass="81268">MNSSESGSEAHWWESDSESGSAEEHVPRPESALQLCLTLHAHGLAFRVREALKSRAERGGSGRSGSKDVGRSARARMAAVGEATAQVLRGLGLEAKVEVEDGEAECEARGRADALMRARQGVAYVLVGPSSRKALEDAFAAAQVGAAEAVRILTLCGSARVQQMVLAVVRSARTSAALAETMSNAIRAGDGEADATDATLNELVDLPLIGALESTGLLADVCALHDKASQAELFDALASFKLTLSLGALPLDAINNYFGSEIAFYFAWLHMYTVYLVAPALLGLLVFVHQWLADASFVWPLIPYGICLSLWSSVFLQMWRRRQSAMAYKWLDGELELPATRWEHRPGFEGEWIRHEPSGLYVLQYPTYIRYAKYAASAVVLFLFVAVVAGSIWGVQELTRTLEAEYPACYDWGHIKASLLGNESPPHVTAEALWWCQVIRIVPGLVSAVAIQVLSRVYTVVARRINAWENYKSETSARNHLLAKLFVFQFVNHFAALFYLAFYLRDWDKLRQRLLVVLVFNQVLDNFKETLAPAVITLLRASVPLAAAPVARDSPHAELIDQTNRPRYDDTISDFLEMLIQTAYVTFFGAAFPLAAVLALANNLAEIRVDAHKLCSPGGYARPFARAAAGIGVWLYLLDFISIVGVLVNTALLVMTTNSIDEWCARYGWPEMLGVSAAVLKIGGVFVAEHAILGIKLALHLLIPPVPGTVKWSRIIAATPKAYLHEKSGPYARSMVRKAKIA</sequence>
<evidence type="ECO:0000256" key="1">
    <source>
        <dbReference type="ARBA" id="ARBA00004141"/>
    </source>
</evidence>
<feature type="transmembrane region" description="Helical" evidence="6">
    <location>
        <begin position="432"/>
        <end position="454"/>
    </location>
</feature>
<name>A0A0L0D8P7_THETB</name>
<keyword evidence="3 6" id="KW-1133">Transmembrane helix</keyword>
<dbReference type="RefSeq" id="XP_013758569.1">
    <property type="nucleotide sequence ID" value="XM_013903115.1"/>
</dbReference>
<evidence type="ECO:0000313" key="8">
    <source>
        <dbReference type="EMBL" id="KNC48456.1"/>
    </source>
</evidence>
<dbReference type="GO" id="GO:0016020">
    <property type="term" value="C:membrane"/>
    <property type="evidence" value="ECO:0007669"/>
    <property type="project" value="UniProtKB-SubCell"/>
</dbReference>
<dbReference type="InterPro" id="IPR007632">
    <property type="entry name" value="Anoctamin"/>
</dbReference>
<evidence type="ECO:0000256" key="4">
    <source>
        <dbReference type="ARBA" id="ARBA00023136"/>
    </source>
</evidence>
<reference evidence="8 9" key="1">
    <citation type="submission" date="2010-05" db="EMBL/GenBank/DDBJ databases">
        <title>The Genome Sequence of Thecamonas trahens ATCC 50062.</title>
        <authorList>
            <consortium name="The Broad Institute Genome Sequencing Platform"/>
            <person name="Russ C."/>
            <person name="Cuomo C."/>
            <person name="Shea T."/>
            <person name="Young S.K."/>
            <person name="Zeng Q."/>
            <person name="Koehrsen M."/>
            <person name="Haas B."/>
            <person name="Borodovsky M."/>
            <person name="Guigo R."/>
            <person name="Alvarado L."/>
            <person name="Berlin A."/>
            <person name="Bochicchio J."/>
            <person name="Borenstein D."/>
            <person name="Chapman S."/>
            <person name="Chen Z."/>
            <person name="Freedman E."/>
            <person name="Gellesch M."/>
            <person name="Goldberg J."/>
            <person name="Griggs A."/>
            <person name="Gujja S."/>
            <person name="Heilman E."/>
            <person name="Heiman D."/>
            <person name="Hepburn T."/>
            <person name="Howarth C."/>
            <person name="Jen D."/>
            <person name="Larson L."/>
            <person name="Mehta T."/>
            <person name="Park D."/>
            <person name="Pearson M."/>
            <person name="Roberts A."/>
            <person name="Saif S."/>
            <person name="Shenoy N."/>
            <person name="Sisk P."/>
            <person name="Stolte C."/>
            <person name="Sykes S."/>
            <person name="Thomson T."/>
            <person name="Walk T."/>
            <person name="White J."/>
            <person name="Yandava C."/>
            <person name="Burger G."/>
            <person name="Gray M.W."/>
            <person name="Holland P.W.H."/>
            <person name="King N."/>
            <person name="Lang F.B.F."/>
            <person name="Roger A.J."/>
            <person name="Ruiz-Trillo I."/>
            <person name="Lander E."/>
            <person name="Nusbaum C."/>
        </authorList>
    </citation>
    <scope>NUCLEOTIDE SEQUENCE [LARGE SCALE GENOMIC DNA]</scope>
    <source>
        <strain evidence="8 9">ATCC 50062</strain>
    </source>
</reference>
<evidence type="ECO:0000259" key="7">
    <source>
        <dbReference type="Pfam" id="PF04547"/>
    </source>
</evidence>
<dbReference type="GeneID" id="25564419"/>
<gene>
    <name evidence="8" type="ORF">AMSG_04902</name>
</gene>
<evidence type="ECO:0000256" key="3">
    <source>
        <dbReference type="ARBA" id="ARBA00022989"/>
    </source>
</evidence>